<keyword evidence="2" id="KW-1185">Reference proteome</keyword>
<name>A0ABR9KWX4_9ACTN</name>
<accession>A0ABR9KWX4</accession>
<dbReference type="RefSeq" id="WP_192781525.1">
    <property type="nucleotide sequence ID" value="NZ_BAAASY010000032.1"/>
</dbReference>
<dbReference type="EMBL" id="JADBEF010000002">
    <property type="protein sequence ID" value="MBE1566522.1"/>
    <property type="molecule type" value="Genomic_DNA"/>
</dbReference>
<sequence length="88" mass="9284">MTTLAIEPTGIAATLTGHAVQLAADLLTDRGWWYAAITTQGELLDLIDEAIATGDVRLCEVCQAKVTDQPTTYASGEEIAVCEDCGGR</sequence>
<gene>
    <name evidence="1" type="ORF">H4W81_009394</name>
</gene>
<reference evidence="1 2" key="1">
    <citation type="submission" date="2020-10" db="EMBL/GenBank/DDBJ databases">
        <title>Sequencing the genomes of 1000 actinobacteria strains.</title>
        <authorList>
            <person name="Klenk H.-P."/>
        </authorList>
    </citation>
    <scope>NUCLEOTIDE SEQUENCE [LARGE SCALE GENOMIC DNA]</scope>
    <source>
        <strain evidence="1 2">DSM 43748</strain>
    </source>
</reference>
<protein>
    <recommendedName>
        <fullName evidence="3">DksA C4-type domain-containing protein</fullName>
    </recommendedName>
</protein>
<proteinExistence type="predicted"/>
<organism evidence="1 2">
    <name type="scientific">Nonomuraea africana</name>
    <dbReference type="NCBI Taxonomy" id="46171"/>
    <lineage>
        <taxon>Bacteria</taxon>
        <taxon>Bacillati</taxon>
        <taxon>Actinomycetota</taxon>
        <taxon>Actinomycetes</taxon>
        <taxon>Streptosporangiales</taxon>
        <taxon>Streptosporangiaceae</taxon>
        <taxon>Nonomuraea</taxon>
    </lineage>
</organism>
<evidence type="ECO:0000313" key="2">
    <source>
        <dbReference type="Proteomes" id="UP000661607"/>
    </source>
</evidence>
<comment type="caution">
    <text evidence="1">The sequence shown here is derived from an EMBL/GenBank/DDBJ whole genome shotgun (WGS) entry which is preliminary data.</text>
</comment>
<dbReference type="Proteomes" id="UP000661607">
    <property type="component" value="Unassembled WGS sequence"/>
</dbReference>
<evidence type="ECO:0000313" key="1">
    <source>
        <dbReference type="EMBL" id="MBE1566522.1"/>
    </source>
</evidence>
<evidence type="ECO:0008006" key="3">
    <source>
        <dbReference type="Google" id="ProtNLM"/>
    </source>
</evidence>